<dbReference type="OrthoDB" id="4640435at2"/>
<sequence length="89" mass="9394">MAGHEGERWDVSIKNNAIYLERISDSDEQLFDDSLAVDEARGLAGLLRKFADKLEGSGDSGGTGDSGDSDESDASKASEGSEKPSGQRT</sequence>
<dbReference type="RefSeq" id="WP_069400266.1">
    <property type="nucleotide sequence ID" value="NZ_JACKTB010000035.1"/>
</dbReference>
<proteinExistence type="predicted"/>
<organism evidence="2 3">
    <name type="scientific">Mycobacterium sherrisii</name>
    <dbReference type="NCBI Taxonomy" id="243061"/>
    <lineage>
        <taxon>Bacteria</taxon>
        <taxon>Bacillati</taxon>
        <taxon>Actinomycetota</taxon>
        <taxon>Actinomycetes</taxon>
        <taxon>Mycobacteriales</taxon>
        <taxon>Mycobacteriaceae</taxon>
        <taxon>Mycobacterium</taxon>
        <taxon>Mycobacterium simiae complex</taxon>
    </lineage>
</organism>
<accession>A0A1E3SXJ9</accession>
<evidence type="ECO:0000313" key="3">
    <source>
        <dbReference type="Proteomes" id="UP000094224"/>
    </source>
</evidence>
<reference evidence="3" key="1">
    <citation type="submission" date="2016-09" db="EMBL/GenBank/DDBJ databases">
        <authorList>
            <person name="Greninger A.L."/>
            <person name="Jerome K.R."/>
            <person name="Mcnair B."/>
            <person name="Wallis C."/>
            <person name="Fang F."/>
        </authorList>
    </citation>
    <scope>NUCLEOTIDE SEQUENCE [LARGE SCALE GENOMIC DNA]</scope>
    <source>
        <strain evidence="3">BC1_M4</strain>
    </source>
</reference>
<dbReference type="EMBL" id="MIHC01000015">
    <property type="protein sequence ID" value="ODR06852.1"/>
    <property type="molecule type" value="Genomic_DNA"/>
</dbReference>
<dbReference type="Proteomes" id="UP000094224">
    <property type="component" value="Unassembled WGS sequence"/>
</dbReference>
<feature type="compositionally biased region" description="Basic and acidic residues" evidence="1">
    <location>
        <begin position="73"/>
        <end position="82"/>
    </location>
</feature>
<evidence type="ECO:0000256" key="1">
    <source>
        <dbReference type="SAM" id="MobiDB-lite"/>
    </source>
</evidence>
<comment type="caution">
    <text evidence="2">The sequence shown here is derived from an EMBL/GenBank/DDBJ whole genome shotgun (WGS) entry which is preliminary data.</text>
</comment>
<feature type="region of interest" description="Disordered" evidence="1">
    <location>
        <begin position="52"/>
        <end position="89"/>
    </location>
</feature>
<protein>
    <submittedName>
        <fullName evidence="2">Uncharacterized protein</fullName>
    </submittedName>
</protein>
<evidence type="ECO:0000313" key="2">
    <source>
        <dbReference type="EMBL" id="ODR06852.1"/>
    </source>
</evidence>
<dbReference type="AlphaFoldDB" id="A0A1E3SXJ9"/>
<name>A0A1E3SXJ9_9MYCO</name>
<keyword evidence="3" id="KW-1185">Reference proteome</keyword>
<gene>
    <name evidence="2" type="ORF">BHQ21_10685</name>
</gene>